<dbReference type="PANTHER" id="PTHR21262">
    <property type="entry name" value="GUANOSINE-3',5'-BIS DIPHOSPHATE 3'-PYROPHOSPHOHYDROLASE"/>
    <property type="match status" value="1"/>
</dbReference>
<dbReference type="InterPro" id="IPR011992">
    <property type="entry name" value="EF-hand-dom_pair"/>
</dbReference>
<evidence type="ECO:0000313" key="4">
    <source>
        <dbReference type="EMBL" id="KAK9842716.1"/>
    </source>
</evidence>
<dbReference type="SMART" id="SM00054">
    <property type="entry name" value="EFh"/>
    <property type="match status" value="2"/>
</dbReference>
<dbReference type="InterPro" id="IPR002048">
    <property type="entry name" value="EF_hand_dom"/>
</dbReference>
<dbReference type="Gene3D" id="1.10.238.10">
    <property type="entry name" value="EF-hand"/>
    <property type="match status" value="1"/>
</dbReference>
<dbReference type="SMART" id="SM00954">
    <property type="entry name" value="RelA_SpoT"/>
    <property type="match status" value="1"/>
</dbReference>
<reference evidence="4 5" key="1">
    <citation type="journal article" date="2024" name="Nat. Commun.">
        <title>Phylogenomics reveals the evolutionary origins of lichenization in chlorophyte algae.</title>
        <authorList>
            <person name="Puginier C."/>
            <person name="Libourel C."/>
            <person name="Otte J."/>
            <person name="Skaloud P."/>
            <person name="Haon M."/>
            <person name="Grisel S."/>
            <person name="Petersen M."/>
            <person name="Berrin J.G."/>
            <person name="Delaux P.M."/>
            <person name="Dal Grande F."/>
            <person name="Keller J."/>
        </authorList>
    </citation>
    <scope>NUCLEOTIDE SEQUENCE [LARGE SCALE GENOMIC DNA]</scope>
    <source>
        <strain evidence="4 5">SAG 2145</strain>
    </source>
</reference>
<feature type="region of interest" description="Disordered" evidence="2">
    <location>
        <begin position="442"/>
        <end position="477"/>
    </location>
</feature>
<dbReference type="PROSITE" id="PS50222">
    <property type="entry name" value="EF_HAND_2"/>
    <property type="match status" value="1"/>
</dbReference>
<dbReference type="AlphaFoldDB" id="A0AAW1S9F6"/>
<dbReference type="PROSITE" id="PS00018">
    <property type="entry name" value="EF_HAND_1"/>
    <property type="match status" value="1"/>
</dbReference>
<evidence type="ECO:0000313" key="5">
    <source>
        <dbReference type="Proteomes" id="UP001438707"/>
    </source>
</evidence>
<dbReference type="Proteomes" id="UP001438707">
    <property type="component" value="Unassembled WGS sequence"/>
</dbReference>
<dbReference type="EMBL" id="JALJOS010000002">
    <property type="protein sequence ID" value="KAK9842716.1"/>
    <property type="molecule type" value="Genomic_DNA"/>
</dbReference>
<evidence type="ECO:0000256" key="1">
    <source>
        <dbReference type="ARBA" id="ARBA00022837"/>
    </source>
</evidence>
<dbReference type="Pfam" id="PF13328">
    <property type="entry name" value="HD_4"/>
    <property type="match status" value="1"/>
</dbReference>
<keyword evidence="5" id="KW-1185">Reference proteome</keyword>
<dbReference type="PANTHER" id="PTHR21262:SF12">
    <property type="entry name" value="GTP DIPHOSPHOKINASE CRSH, CHLOROPLASTIC-RELATED"/>
    <property type="match status" value="1"/>
</dbReference>
<dbReference type="CDD" id="cd05399">
    <property type="entry name" value="NT_Rel-Spo_like"/>
    <property type="match status" value="1"/>
</dbReference>
<name>A0AAW1S9F6_9CHLO</name>
<dbReference type="Pfam" id="PF04607">
    <property type="entry name" value="RelA_SpoT"/>
    <property type="match status" value="1"/>
</dbReference>
<dbReference type="Pfam" id="PF13405">
    <property type="entry name" value="EF-hand_6"/>
    <property type="match status" value="1"/>
</dbReference>
<accession>A0AAW1S9F6</accession>
<dbReference type="InterPro" id="IPR043519">
    <property type="entry name" value="NT_sf"/>
</dbReference>
<dbReference type="InterPro" id="IPR018247">
    <property type="entry name" value="EF_Hand_1_Ca_BS"/>
</dbReference>
<feature type="domain" description="EF-hand" evidence="3">
    <location>
        <begin position="564"/>
        <end position="599"/>
    </location>
</feature>
<proteinExistence type="predicted"/>
<comment type="caution">
    <text evidence="4">The sequence shown here is derived from an EMBL/GenBank/DDBJ whole genome shotgun (WGS) entry which is preliminary data.</text>
</comment>
<protein>
    <recommendedName>
        <fullName evidence="3">EF-hand domain-containing protein</fullName>
    </recommendedName>
</protein>
<dbReference type="GO" id="GO:0015969">
    <property type="term" value="P:guanosine tetraphosphate metabolic process"/>
    <property type="evidence" value="ECO:0007669"/>
    <property type="project" value="InterPro"/>
</dbReference>
<dbReference type="CDD" id="cd00051">
    <property type="entry name" value="EFh"/>
    <property type="match status" value="1"/>
</dbReference>
<evidence type="ECO:0000256" key="2">
    <source>
        <dbReference type="SAM" id="MobiDB-lite"/>
    </source>
</evidence>
<organism evidence="4 5">
    <name type="scientific">Apatococcus lobatus</name>
    <dbReference type="NCBI Taxonomy" id="904363"/>
    <lineage>
        <taxon>Eukaryota</taxon>
        <taxon>Viridiplantae</taxon>
        <taxon>Chlorophyta</taxon>
        <taxon>core chlorophytes</taxon>
        <taxon>Trebouxiophyceae</taxon>
        <taxon>Chlorellales</taxon>
        <taxon>Chlorellaceae</taxon>
        <taxon>Apatococcus</taxon>
    </lineage>
</organism>
<dbReference type="Gene3D" id="1.10.3210.10">
    <property type="entry name" value="Hypothetical protein af1432"/>
    <property type="match status" value="1"/>
</dbReference>
<dbReference type="Gene3D" id="3.30.460.10">
    <property type="entry name" value="Beta Polymerase, domain 2"/>
    <property type="match status" value="1"/>
</dbReference>
<gene>
    <name evidence="4" type="ORF">WJX74_001256</name>
</gene>
<dbReference type="SUPFAM" id="SSF47473">
    <property type="entry name" value="EF-hand"/>
    <property type="match status" value="1"/>
</dbReference>
<dbReference type="GO" id="GO:0005509">
    <property type="term" value="F:calcium ion binding"/>
    <property type="evidence" value="ECO:0007669"/>
    <property type="project" value="InterPro"/>
</dbReference>
<dbReference type="SUPFAM" id="SSF109604">
    <property type="entry name" value="HD-domain/PDEase-like"/>
    <property type="match status" value="1"/>
</dbReference>
<dbReference type="InterPro" id="IPR007685">
    <property type="entry name" value="RelA_SpoT"/>
</dbReference>
<dbReference type="SUPFAM" id="SSF81301">
    <property type="entry name" value="Nucleotidyltransferase"/>
    <property type="match status" value="1"/>
</dbReference>
<evidence type="ECO:0000259" key="3">
    <source>
        <dbReference type="PROSITE" id="PS50222"/>
    </source>
</evidence>
<sequence length="727" mass="77391">MTVQTGKQLIADTCCSARLTLPILVLPRLPAYGRSRLRLPKTPASSSQPAQTLSEAQVFQQTNQGRFDREIGLAGGKSLVNFVAAWDQLSSRLPPEAGVGNAAELILRALKLAFAHDQDSGSISMQAERPGPAASRALQVATMLSDCIADGIPLDSESIAAGILAEVVSSGSLCTSVVEARLGPGVAKLLHDVMRVRALPKRLDIYDEVATSSLRELCLAFYDMRATVVEVVVRAMHLQHPGAAVQPQWARQLVALEALQIYAPLGHALGLRSISAAMEDCCFAELFPASYREMGLWLRREVTATRGLIDRCQAELDAELAACKRLSALAASWQLEGRTKSLFSTMKKVLRLGEAAKGGRAREEVFDVLGLRIILDMHTSHPASHAPHDAAEACGLVLQAVHTLWEPQEGRVKDYIASPKPNGYQSIHVTVRLPAITFDMETQPASSSAAHNNGRHAHAAPAPASPQGGHTSAAHSSMQEPALLGPSLEVQIRTREMHKQAESGEAAHAAYKGGLDANQAKRLQAWTHALQSAWQSQEPSEDQQLPAINHQRAWSLPALKMAARAKASAEELFRHLDVNGDGRLSRAEMQALMQDLGVAGNANAAAAELMDAVGTDGSSDIPFEAFLEFQKKAGLLSALPQVDQETALRLALPITSSASASSAAVADIQKFLTRPTALLSADIVSRGLADQCSDDPVRGHLTHITSITTSSCSGSGPSLVAAGESAS</sequence>
<feature type="compositionally biased region" description="Low complexity" evidence="2">
    <location>
        <begin position="459"/>
        <end position="470"/>
    </location>
</feature>
<keyword evidence="1" id="KW-0106">Calcium</keyword>